<dbReference type="PANTHER" id="PTHR10046">
    <property type="entry name" value="ATP DEPENDENT LON PROTEASE FAMILY MEMBER"/>
    <property type="match status" value="1"/>
</dbReference>
<dbReference type="Pfam" id="PF13654">
    <property type="entry name" value="AAA_32"/>
    <property type="match status" value="1"/>
</dbReference>
<accession>A0A0E2B1T8</accession>
<dbReference type="Pfam" id="PF20436">
    <property type="entry name" value="LonB_AAA-LID"/>
    <property type="match status" value="1"/>
</dbReference>
<feature type="active site" evidence="2">
    <location>
        <position position="401"/>
    </location>
</feature>
<dbReference type="InterPro" id="IPR041699">
    <property type="entry name" value="AAA_32"/>
</dbReference>
<dbReference type="InterPro" id="IPR020568">
    <property type="entry name" value="Ribosomal_Su5_D2-typ_SF"/>
</dbReference>
<comment type="catalytic activity">
    <reaction evidence="2">
        <text>Hydrolysis of proteins in presence of ATP.</text>
        <dbReference type="EC" id="3.4.21.53"/>
    </reaction>
</comment>
<dbReference type="GO" id="GO:0006508">
    <property type="term" value="P:proteolysis"/>
    <property type="evidence" value="ECO:0007669"/>
    <property type="project" value="UniProtKB-KW"/>
</dbReference>
<dbReference type="InterPro" id="IPR008269">
    <property type="entry name" value="Lon_proteolytic"/>
</dbReference>
<sequence length="540" mass="60108">MIKRITSNQSAIKLHAGKQKSKNGLPDFLAFHREELSSLPKALENPGIFSNILITGPGLESNLTLLQEYVSGLKKNIKVICDPHPGFLTLAGFPGNTEYRPGKMAEADGGYLLLPMRALTEDSNLYFLVKEVLQTGKIDFLTLPEMTGSKEMNRFHPSVDTRFRLILAGEEGEVDFISGIDPDFYDSFSFKIHLPYEAVMKTKKNLQLFGGLIHSWEKPGYPEFDSSAVDALLEIGLRWNDSRTRLSLSFAELRTFVGELLVLYRKEKKPITRIQVESAIESVEKRIAVYKRRYLESVREGLNTIQLKGKKTGRINGLSVILLHSSLADFGQVNQVSARVALGSGNFINIEREVNLSGDLHDKGVFILQSYIKGMFSHIQSFGLDASILFEQNYSPIDGDSASCAELLAILSALAGLEIPCNIAVTGALSQYGEILPVGSVNTKISAWYEIIQIVGNSRDKYSVYIPTANLRDLNLPSPIRKAMDKGKFQIFTCSHVEELIPDVFGIPAGKFGKNGKYPSGSLFHLIEERIDRKKEEEHI</sequence>
<evidence type="ECO:0000256" key="1">
    <source>
        <dbReference type="ARBA" id="ARBA00022670"/>
    </source>
</evidence>
<comment type="caution">
    <text evidence="4">The sequence shown here is derived from an EMBL/GenBank/DDBJ whole genome shotgun (WGS) entry which is preliminary data.</text>
</comment>
<dbReference type="InterPro" id="IPR027065">
    <property type="entry name" value="Lon_Prtase"/>
</dbReference>
<dbReference type="AlphaFoldDB" id="A0A0E2B1T8"/>
<dbReference type="InterPro" id="IPR046843">
    <property type="entry name" value="LonB_AAA-LID"/>
</dbReference>
<feature type="active site" evidence="2">
    <location>
        <position position="444"/>
    </location>
</feature>
<evidence type="ECO:0000256" key="2">
    <source>
        <dbReference type="PROSITE-ProRule" id="PRU01122"/>
    </source>
</evidence>
<dbReference type="Gene3D" id="1.10.8.60">
    <property type="match status" value="1"/>
</dbReference>
<dbReference type="InterPro" id="IPR027417">
    <property type="entry name" value="P-loop_NTPase"/>
</dbReference>
<keyword evidence="2" id="KW-0378">Hydrolase</keyword>
<gene>
    <name evidence="4" type="ORF">LEP1GSC081_0963</name>
</gene>
<dbReference type="PROSITE" id="PS51786">
    <property type="entry name" value="LON_PROTEOLYTIC"/>
    <property type="match status" value="1"/>
</dbReference>
<proteinExistence type="inferred from homology"/>
<organism evidence="4 5">
    <name type="scientific">Leptospira kirschneri str. H1</name>
    <dbReference type="NCBI Taxonomy" id="1049966"/>
    <lineage>
        <taxon>Bacteria</taxon>
        <taxon>Pseudomonadati</taxon>
        <taxon>Spirochaetota</taxon>
        <taxon>Spirochaetia</taxon>
        <taxon>Leptospirales</taxon>
        <taxon>Leptospiraceae</taxon>
        <taxon>Leptospira</taxon>
    </lineage>
</organism>
<dbReference type="Gene3D" id="3.30.230.10">
    <property type="match status" value="1"/>
</dbReference>
<protein>
    <recommendedName>
        <fullName evidence="2">endopeptidase La</fullName>
        <ecNumber evidence="2">3.4.21.53</ecNumber>
    </recommendedName>
</protein>
<dbReference type="SUPFAM" id="SSF54211">
    <property type="entry name" value="Ribosomal protein S5 domain 2-like"/>
    <property type="match status" value="1"/>
</dbReference>
<dbReference type="RefSeq" id="WP_004765788.1">
    <property type="nucleotide sequence ID" value="NZ_AHMY02000048.1"/>
</dbReference>
<dbReference type="GO" id="GO:0030163">
    <property type="term" value="P:protein catabolic process"/>
    <property type="evidence" value="ECO:0007669"/>
    <property type="project" value="InterPro"/>
</dbReference>
<dbReference type="Pfam" id="PF05362">
    <property type="entry name" value="Lon_C"/>
    <property type="match status" value="1"/>
</dbReference>
<dbReference type="Proteomes" id="UP000006253">
    <property type="component" value="Unassembled WGS sequence"/>
</dbReference>
<evidence type="ECO:0000313" key="5">
    <source>
        <dbReference type="Proteomes" id="UP000006253"/>
    </source>
</evidence>
<dbReference type="InterPro" id="IPR014721">
    <property type="entry name" value="Ribsml_uS5_D2-typ_fold_subgr"/>
</dbReference>
<dbReference type="GO" id="GO:0004176">
    <property type="term" value="F:ATP-dependent peptidase activity"/>
    <property type="evidence" value="ECO:0007669"/>
    <property type="project" value="UniProtKB-UniRule"/>
</dbReference>
<keyword evidence="1 2" id="KW-0645">Protease</keyword>
<dbReference type="EC" id="3.4.21.53" evidence="2"/>
<keyword evidence="2" id="KW-0720">Serine protease</keyword>
<dbReference type="Gene3D" id="3.40.50.300">
    <property type="entry name" value="P-loop containing nucleotide triphosphate hydrolases"/>
    <property type="match status" value="1"/>
</dbReference>
<comment type="similarity">
    <text evidence="2">Belongs to the peptidase S16 family.</text>
</comment>
<dbReference type="GO" id="GO:0004252">
    <property type="term" value="F:serine-type endopeptidase activity"/>
    <property type="evidence" value="ECO:0007669"/>
    <property type="project" value="UniProtKB-UniRule"/>
</dbReference>
<evidence type="ECO:0000259" key="3">
    <source>
        <dbReference type="PROSITE" id="PS51786"/>
    </source>
</evidence>
<dbReference type="GO" id="GO:0005524">
    <property type="term" value="F:ATP binding"/>
    <property type="evidence" value="ECO:0007669"/>
    <property type="project" value="InterPro"/>
</dbReference>
<reference evidence="4 5" key="1">
    <citation type="submission" date="2012-10" db="EMBL/GenBank/DDBJ databases">
        <authorList>
            <person name="Harkins D.M."/>
            <person name="Durkin A.S."/>
            <person name="Brinkac L.M."/>
            <person name="Selengut J.D."/>
            <person name="Sanka R."/>
            <person name="DePew J."/>
            <person name="Purushe J."/>
            <person name="Peacock S.J."/>
            <person name="Thaipadungpanit J."/>
            <person name="Wuthiekanun V.W."/>
            <person name="Day N.P."/>
            <person name="Vinetz J.M."/>
            <person name="Sutton G.G."/>
            <person name="Nelson W.C."/>
            <person name="Fouts D.E."/>
        </authorList>
    </citation>
    <scope>NUCLEOTIDE SEQUENCE [LARGE SCALE GENOMIC DNA]</scope>
    <source>
        <strain evidence="4 5">H1</strain>
    </source>
</reference>
<name>A0A0E2B1T8_9LEPT</name>
<dbReference type="EMBL" id="AHMY02000048">
    <property type="protein sequence ID" value="EKO15201.1"/>
    <property type="molecule type" value="Genomic_DNA"/>
</dbReference>
<evidence type="ECO:0000313" key="4">
    <source>
        <dbReference type="EMBL" id="EKO15201.1"/>
    </source>
</evidence>
<feature type="domain" description="Lon proteolytic" evidence="3">
    <location>
        <begin position="309"/>
        <end position="507"/>
    </location>
</feature>
<dbReference type="PRINTS" id="PR00830">
    <property type="entry name" value="ENDOLAPTASE"/>
</dbReference>